<evidence type="ECO:0000256" key="1">
    <source>
        <dbReference type="SAM" id="Phobius"/>
    </source>
</evidence>
<feature type="transmembrane region" description="Helical" evidence="1">
    <location>
        <begin position="870"/>
        <end position="889"/>
    </location>
</feature>
<proteinExistence type="predicted"/>
<dbReference type="Proteomes" id="UP000268033">
    <property type="component" value="Unassembled WGS sequence"/>
</dbReference>
<protein>
    <submittedName>
        <fullName evidence="2">HAE1 family hydrophobic/amphiphilic exporter-1</fullName>
    </submittedName>
</protein>
<feature type="transmembrane region" description="Helical" evidence="1">
    <location>
        <begin position="354"/>
        <end position="373"/>
    </location>
</feature>
<keyword evidence="1" id="KW-0472">Membrane</keyword>
<dbReference type="PANTHER" id="PTHR32063">
    <property type="match status" value="1"/>
</dbReference>
<feature type="transmembrane region" description="Helical" evidence="1">
    <location>
        <begin position="976"/>
        <end position="994"/>
    </location>
</feature>
<feature type="transmembrane region" description="Helical" evidence="1">
    <location>
        <begin position="12"/>
        <end position="35"/>
    </location>
</feature>
<keyword evidence="1" id="KW-1133">Transmembrane helix</keyword>
<dbReference type="GO" id="GO:0005886">
    <property type="term" value="C:plasma membrane"/>
    <property type="evidence" value="ECO:0007669"/>
    <property type="project" value="TreeGrafter"/>
</dbReference>
<dbReference type="Gene3D" id="3.30.70.1430">
    <property type="entry name" value="Multidrug efflux transporter AcrB pore domain"/>
    <property type="match status" value="2"/>
</dbReference>
<evidence type="ECO:0000313" key="2">
    <source>
        <dbReference type="EMBL" id="ROQ24801.1"/>
    </source>
</evidence>
<feature type="transmembrane region" description="Helical" evidence="1">
    <location>
        <begin position="458"/>
        <end position="479"/>
    </location>
</feature>
<dbReference type="SUPFAM" id="SSF82714">
    <property type="entry name" value="Multidrug efflux transporter AcrB TolC docking domain, DN and DC subdomains"/>
    <property type="match status" value="2"/>
</dbReference>
<keyword evidence="1" id="KW-0812">Transmembrane</keyword>
<dbReference type="Pfam" id="PF00873">
    <property type="entry name" value="ACR_tran"/>
    <property type="match status" value="1"/>
</dbReference>
<name>A0A3N1PBN4_9GAMM</name>
<reference evidence="2 3" key="1">
    <citation type="submission" date="2018-11" db="EMBL/GenBank/DDBJ databases">
        <title>Genomic Encyclopedia of Type Strains, Phase IV (KMG-IV): sequencing the most valuable type-strain genomes for metagenomic binning, comparative biology and taxonomic classification.</title>
        <authorList>
            <person name="Goeker M."/>
        </authorList>
    </citation>
    <scope>NUCLEOTIDE SEQUENCE [LARGE SCALE GENOMIC DNA]</scope>
    <source>
        <strain evidence="2 3">DSM 21945</strain>
    </source>
</reference>
<keyword evidence="3" id="KW-1185">Reference proteome</keyword>
<feature type="transmembrane region" description="Helical" evidence="1">
    <location>
        <begin position="379"/>
        <end position="404"/>
    </location>
</feature>
<organism evidence="2 3">
    <name type="scientific">Gallaecimonas pentaromativorans</name>
    <dbReference type="NCBI Taxonomy" id="584787"/>
    <lineage>
        <taxon>Bacteria</taxon>
        <taxon>Pseudomonadati</taxon>
        <taxon>Pseudomonadota</taxon>
        <taxon>Gammaproteobacteria</taxon>
        <taxon>Enterobacterales</taxon>
        <taxon>Gallaecimonadaceae</taxon>
        <taxon>Gallaecimonas</taxon>
    </lineage>
</organism>
<feature type="transmembrane region" description="Helical" evidence="1">
    <location>
        <begin position="1006"/>
        <end position="1027"/>
    </location>
</feature>
<dbReference type="RefSeq" id="WP_123421724.1">
    <property type="nucleotide sequence ID" value="NZ_RJUL01000006.1"/>
</dbReference>
<accession>A0A3N1PBN4</accession>
<dbReference type="GO" id="GO:0042910">
    <property type="term" value="F:xenobiotic transmembrane transporter activity"/>
    <property type="evidence" value="ECO:0007669"/>
    <property type="project" value="TreeGrafter"/>
</dbReference>
<feature type="transmembrane region" description="Helical" evidence="1">
    <location>
        <begin position="927"/>
        <end position="948"/>
    </location>
</feature>
<dbReference type="SUPFAM" id="SSF82866">
    <property type="entry name" value="Multidrug efflux transporter AcrB transmembrane domain"/>
    <property type="match status" value="2"/>
</dbReference>
<dbReference type="STRING" id="584787.GCA_001247655_01085"/>
<feature type="transmembrane region" description="Helical" evidence="1">
    <location>
        <begin position="499"/>
        <end position="516"/>
    </location>
</feature>
<evidence type="ECO:0000313" key="3">
    <source>
        <dbReference type="Proteomes" id="UP000268033"/>
    </source>
</evidence>
<dbReference type="PRINTS" id="PR00702">
    <property type="entry name" value="ACRIFLAVINRP"/>
</dbReference>
<feature type="transmembrane region" description="Helical" evidence="1">
    <location>
        <begin position="331"/>
        <end position="347"/>
    </location>
</feature>
<dbReference type="EMBL" id="RJUL01000006">
    <property type="protein sequence ID" value="ROQ24801.1"/>
    <property type="molecule type" value="Genomic_DNA"/>
</dbReference>
<dbReference type="Gene3D" id="1.20.1640.10">
    <property type="entry name" value="Multidrug efflux transporter AcrB transmembrane domain"/>
    <property type="match status" value="2"/>
</dbReference>
<dbReference type="Gene3D" id="3.30.2090.10">
    <property type="entry name" value="Multidrug efflux transporter AcrB TolC docking domain, DN and DC subdomains"/>
    <property type="match status" value="2"/>
</dbReference>
<comment type="caution">
    <text evidence="2">The sequence shown here is derived from an EMBL/GenBank/DDBJ whole genome shotgun (WGS) entry which is preliminary data.</text>
</comment>
<dbReference type="InterPro" id="IPR001036">
    <property type="entry name" value="Acrflvin-R"/>
</dbReference>
<dbReference type="PANTHER" id="PTHR32063:SF0">
    <property type="entry name" value="SWARMING MOTILITY PROTEIN SWRC"/>
    <property type="match status" value="1"/>
</dbReference>
<sequence length="1037" mass="111151">MNSLVAFSVRRPVTVAMMTLAVMLFGMVALGKLAVTLLPDLSYPTLTIRTDYDGAAPLEIETLISKPVEESVGVVKGLKRLTSYSRPGRSDVVLEFEWGTDMDWASLEVREKLDLVLLPLDVQPPIILRYNPNLDPVLRLALSAPEGDLKALRSFADDDLKQRLEGIDGVASVRPGGGLEQEIQILVDDTKASQLGLSLAGIADRLKAENINLAGGRIEDSGRDLLVRTLNQYTSLDAIGDTWVADGVRLKDIATVKDGHKEPDAISRVNGQQMIELALYKEGDANTVAMATAVKAALPRLEKMLPPGATLTLLYDQSTFIDNAIKEVMDSAWLGGLLAMLVLYLFLRDFKATAIISLAIPVSVIATFNLMLFEHVSLNIMSLGGLALAVGMLVDNAIVVLENVARYRAQGLSPLEAAHKGGTEVAGAITASTLTSLAVFVPLVFVEGIAGQLFRDQALTVTFALSVSLLVALSLIPMLAARGKHADTVKSAPPLRRRALPLMWLLAAFYWLWRQAGRLLGLLFWPLRSAFGAGFNGLAKSYNTLLPRCLTRPWLTLGALVLVVGTCGALATRLPVALLPNLAQGEFFLDLTLPAGARLEDTDKALDQLAQVLKDDPRVKHAYTQAGGALLANQGAADNRPNKGRLNVVLNHSSDETQVIDKIRQALDLRPGVEGQFNRPALFSFNQDLSIEISGHNLDSLATASRLVAAGLESQSRFTDIKAALASGQPELTVDFDHARLASLGLTAPQVGHRIADKVKGALASQYQLDDRKIDMLVRLDDSHRDEVADVAGLWITPQLPLSAVAKVSQRMGPSEITRIDQSRVALVDAAIAQGDLKEGEQAAKAVIANLKLPPDVHLELGGQSGERQAAFSSLEAALLVAIFLVYLVMASQFESFIQPLLILVTVPLAGAGAALGLWLTNTPLSVVVFIGLIMLAGIVVNNAIVLIDRVNQLRAEGAALQSAIIQSAQSRLRPIVMTTLTTVLGLLPMVLGFGDGSEVRAPMAIAVMSGLVFATLLTLIVLPVLLKITSRESAHE</sequence>
<feature type="transmembrane region" description="Helical" evidence="1">
    <location>
        <begin position="901"/>
        <end position="921"/>
    </location>
</feature>
<dbReference type="InterPro" id="IPR027463">
    <property type="entry name" value="AcrB_DN_DC_subdom"/>
</dbReference>
<dbReference type="AlphaFoldDB" id="A0A3N1PBN4"/>
<gene>
    <name evidence="2" type="ORF">EDC28_10648</name>
</gene>
<feature type="transmembrane region" description="Helical" evidence="1">
    <location>
        <begin position="425"/>
        <end position="446"/>
    </location>
</feature>
<dbReference type="SUPFAM" id="SSF82693">
    <property type="entry name" value="Multidrug efflux transporter AcrB pore domain, PN1, PN2, PC1 and PC2 subdomains"/>
    <property type="match status" value="3"/>
</dbReference>
<dbReference type="Gene3D" id="3.30.70.1320">
    <property type="entry name" value="Multidrug efflux transporter AcrB pore domain like"/>
    <property type="match status" value="1"/>
</dbReference>
<dbReference type="Gene3D" id="3.30.70.1440">
    <property type="entry name" value="Multidrug efflux transporter AcrB pore domain"/>
    <property type="match status" value="1"/>
</dbReference>